<proteinExistence type="predicted"/>
<dbReference type="Proteomes" id="UP000187266">
    <property type="component" value="Chromosome"/>
</dbReference>
<gene>
    <name evidence="1" type="ORF">BV394_01865</name>
</gene>
<dbReference type="OrthoDB" id="9810432at2"/>
<dbReference type="EMBL" id="CP019124">
    <property type="protein sequence ID" value="APX88627.1"/>
    <property type="molecule type" value="Genomic_DNA"/>
</dbReference>
<sequence>MVGGKIIEIMPIGKTPEGRSVSRLWCVDRSGDECAVHVEDAPAMPLLGDEVWWQAGKVYWDHDRRELRKVGYSYDPRAKV</sequence>
<accession>A0A2M9DGH0</accession>
<reference evidence="1 2" key="1">
    <citation type="submission" date="2017-01" db="EMBL/GenBank/DDBJ databases">
        <title>Genomic analysis of Xuhuaishuia manganoxidans DY6-4.</title>
        <authorList>
            <person name="Wang X."/>
        </authorList>
    </citation>
    <scope>NUCLEOTIDE SEQUENCE [LARGE SCALE GENOMIC DNA]</scope>
    <source>
        <strain evidence="1 2">DY6-4</strain>
    </source>
</reference>
<evidence type="ECO:0000313" key="1">
    <source>
        <dbReference type="EMBL" id="APX88627.1"/>
    </source>
</evidence>
<accession>A0A1U7DF50</accession>
<dbReference type="AlphaFoldDB" id="A0A1U7DF50"/>
<organism evidence="1 2">
    <name type="scientific">Brevirhabdus pacifica</name>
    <dbReference type="NCBI Taxonomy" id="1267768"/>
    <lineage>
        <taxon>Bacteria</taxon>
        <taxon>Pseudomonadati</taxon>
        <taxon>Pseudomonadota</taxon>
        <taxon>Alphaproteobacteria</taxon>
        <taxon>Rhodobacterales</taxon>
        <taxon>Paracoccaceae</taxon>
        <taxon>Brevirhabdus</taxon>
    </lineage>
</organism>
<keyword evidence="2" id="KW-1185">Reference proteome</keyword>
<protein>
    <submittedName>
        <fullName evidence="1">Uncharacterized protein</fullName>
    </submittedName>
</protein>
<evidence type="ECO:0000313" key="2">
    <source>
        <dbReference type="Proteomes" id="UP000187266"/>
    </source>
</evidence>
<dbReference type="RefSeq" id="WP_076978652.1">
    <property type="nucleotide sequence ID" value="NZ_CP019124.1"/>
</dbReference>
<name>A0A1U7DF50_9RHOB</name>